<dbReference type="SUPFAM" id="SSF89796">
    <property type="entry name" value="CoA-transferase family III (CaiB/BaiF)"/>
    <property type="match status" value="1"/>
</dbReference>
<dbReference type="InterPro" id="IPR003673">
    <property type="entry name" value="CoA-Trfase_fam_III"/>
</dbReference>
<dbReference type="Proteomes" id="UP000315677">
    <property type="component" value="Unassembled WGS sequence"/>
</dbReference>
<dbReference type="InterPro" id="IPR044855">
    <property type="entry name" value="CoA-Trfase_III_dom3_sf"/>
</dbReference>
<sequence>MTGMSALDGVRVLEIAHYIAGPQCCQILADHGADVVKIEPRTGEQGRRSWPMHEGDSLYFAANNRGKRSVTLDLARPQGREVLHDLLRTADVLVTNYAPGVPEKLGFGVDDVHAVNERTVVVHVTGFGRTGPKSGWVAYDGIVQAMSGLADMTGSPDGPPTVAGPFVADNVAALQATIAVLLGLAARERTGVGQLVDVGMLDGLLPLLGHHVAASATGHAPTRFGSELPTSFCGLYPAADGWVYLAPVTPRMWARFSAILGRPEWAEREAAEPRWRVHHRAELNPVVTAWTRERTTAEIVAVLQDADVVCGPVQSVGDVLADEHVRERGMTHDVELAGGATVPMAGPALRLAATPARPGDRSPALGEDEDAVLAELGYSAAAVAGLRSAGITGAAGPVDTR</sequence>
<dbReference type="AlphaFoldDB" id="A0A543DI82"/>
<dbReference type="PANTHER" id="PTHR48207">
    <property type="entry name" value="SUCCINATE--HYDROXYMETHYLGLUTARATE COA-TRANSFERASE"/>
    <property type="match status" value="1"/>
</dbReference>
<gene>
    <name evidence="2" type="ORF">FB558_4750</name>
</gene>
<dbReference type="Gene3D" id="3.40.50.10540">
    <property type="entry name" value="Crotonobetainyl-coa:carnitine coa-transferase, domain 1"/>
    <property type="match status" value="1"/>
</dbReference>
<keyword evidence="3" id="KW-1185">Reference proteome</keyword>
<dbReference type="InterPro" id="IPR023606">
    <property type="entry name" value="CoA-Trfase_III_dom_1_sf"/>
</dbReference>
<organism evidence="2 3">
    <name type="scientific">Pseudonocardia kunmingensis</name>
    <dbReference type="NCBI Taxonomy" id="630975"/>
    <lineage>
        <taxon>Bacteria</taxon>
        <taxon>Bacillati</taxon>
        <taxon>Actinomycetota</taxon>
        <taxon>Actinomycetes</taxon>
        <taxon>Pseudonocardiales</taxon>
        <taxon>Pseudonocardiaceae</taxon>
        <taxon>Pseudonocardia</taxon>
    </lineage>
</organism>
<name>A0A543DI82_9PSEU</name>
<reference evidence="2 3" key="1">
    <citation type="submission" date="2019-06" db="EMBL/GenBank/DDBJ databases">
        <title>Sequencing the genomes of 1000 actinobacteria strains.</title>
        <authorList>
            <person name="Klenk H.-P."/>
        </authorList>
    </citation>
    <scope>NUCLEOTIDE SEQUENCE [LARGE SCALE GENOMIC DNA]</scope>
    <source>
        <strain evidence="2 3">DSM 45301</strain>
    </source>
</reference>
<evidence type="ECO:0000313" key="3">
    <source>
        <dbReference type="Proteomes" id="UP000315677"/>
    </source>
</evidence>
<dbReference type="InterPro" id="IPR050483">
    <property type="entry name" value="CoA-transferase_III_domain"/>
</dbReference>
<accession>A0A543DI82</accession>
<dbReference type="GO" id="GO:0008410">
    <property type="term" value="F:CoA-transferase activity"/>
    <property type="evidence" value="ECO:0007669"/>
    <property type="project" value="TreeGrafter"/>
</dbReference>
<evidence type="ECO:0000313" key="2">
    <source>
        <dbReference type="EMBL" id="TQM09009.1"/>
    </source>
</evidence>
<proteinExistence type="predicted"/>
<protein>
    <submittedName>
        <fullName evidence="2">Formyl-CoA transferase/CoA:oxalate CoA-transferase</fullName>
    </submittedName>
</protein>
<keyword evidence="1 2" id="KW-0808">Transferase</keyword>
<evidence type="ECO:0000256" key="1">
    <source>
        <dbReference type="ARBA" id="ARBA00022679"/>
    </source>
</evidence>
<dbReference type="Pfam" id="PF02515">
    <property type="entry name" value="CoA_transf_3"/>
    <property type="match status" value="1"/>
</dbReference>
<dbReference type="PANTHER" id="PTHR48207:SF3">
    <property type="entry name" value="SUCCINATE--HYDROXYMETHYLGLUTARATE COA-TRANSFERASE"/>
    <property type="match status" value="1"/>
</dbReference>
<comment type="caution">
    <text evidence="2">The sequence shown here is derived from an EMBL/GenBank/DDBJ whole genome shotgun (WGS) entry which is preliminary data.</text>
</comment>
<dbReference type="EMBL" id="VFPA01000003">
    <property type="protein sequence ID" value="TQM09009.1"/>
    <property type="molecule type" value="Genomic_DNA"/>
</dbReference>
<dbReference type="Gene3D" id="3.30.1540.10">
    <property type="entry name" value="formyl-coa transferase, domain 3"/>
    <property type="match status" value="1"/>
</dbReference>